<evidence type="ECO:0000256" key="3">
    <source>
        <dbReference type="SAM" id="SignalP"/>
    </source>
</evidence>
<dbReference type="OrthoDB" id="440160at2759"/>
<evidence type="ECO:0000313" key="5">
    <source>
        <dbReference type="Proteomes" id="UP000008370"/>
    </source>
</evidence>
<keyword evidence="3" id="KW-0732">Signal</keyword>
<dbReference type="InParanoid" id="K5X3V7"/>
<feature type="signal peptide" evidence="3">
    <location>
        <begin position="1"/>
        <end position="17"/>
    </location>
</feature>
<dbReference type="UniPathway" id="UPA00196"/>
<sequence length="268" mass="29870">VLVLALLGRVILNPAVTDNDLILSESKTARVLLLTAHPDDECLFFAPTVSSLLTPPSTSHLSERNVELYSLCLSIGNAGGLGEVRRDELARSLSVLGIPETRRWLVDHPELPDNITRSWDADVIADTIKPYVLANNITTILTFDRDGISSHPNHGSLPAGAARLVASLSTASPTRPPPRLFSLITVQLVHKYIGPLSAVLAKYDLIFASLLRRYGMDSPRRMPVFISGIEGYKTALRAMMQHRSQLVWFRWLYVSFSRYLWVNEWVQV</sequence>
<dbReference type="HOGENOM" id="CLU_034979_0_2_1"/>
<evidence type="ECO:0000313" key="4">
    <source>
        <dbReference type="EMBL" id="EKM57507.1"/>
    </source>
</evidence>
<dbReference type="InterPro" id="IPR024078">
    <property type="entry name" value="LmbE-like_dom_sf"/>
</dbReference>
<dbReference type="GeneID" id="18919885"/>
<dbReference type="EMBL" id="JH930470">
    <property type="protein sequence ID" value="EKM57507.1"/>
    <property type="molecule type" value="Genomic_DNA"/>
</dbReference>
<dbReference type="EC" id="3.5.1.89" evidence="2"/>
<dbReference type="InterPro" id="IPR003737">
    <property type="entry name" value="GlcNAc_PI_deacetylase-related"/>
</dbReference>
<dbReference type="GO" id="GO:0000225">
    <property type="term" value="F:N-acetylglucosaminylphosphatidylinositol deacetylase activity"/>
    <property type="evidence" value="ECO:0007669"/>
    <property type="project" value="UniProtKB-EC"/>
</dbReference>
<gene>
    <name evidence="4" type="ORF">PHACADRAFT_45927</name>
</gene>
<accession>K5X3V7</accession>
<protein>
    <recommendedName>
        <fullName evidence="2">N-acetylglucosaminylphosphatidylinositol deacetylase</fullName>
        <ecNumber evidence="2">3.5.1.89</ecNumber>
    </recommendedName>
</protein>
<dbReference type="GO" id="GO:0016020">
    <property type="term" value="C:membrane"/>
    <property type="evidence" value="ECO:0007669"/>
    <property type="project" value="GOC"/>
</dbReference>
<dbReference type="Pfam" id="PF02585">
    <property type="entry name" value="PIG-L"/>
    <property type="match status" value="1"/>
</dbReference>
<keyword evidence="5" id="KW-1185">Reference proteome</keyword>
<dbReference type="RefSeq" id="XP_007392747.1">
    <property type="nucleotide sequence ID" value="XM_007392685.1"/>
</dbReference>
<feature type="non-terminal residue" evidence="4">
    <location>
        <position position="1"/>
    </location>
</feature>
<dbReference type="GO" id="GO:0006506">
    <property type="term" value="P:GPI anchor biosynthetic process"/>
    <property type="evidence" value="ECO:0007669"/>
    <property type="project" value="UniProtKB-UniPathway"/>
</dbReference>
<organism evidence="4 5">
    <name type="scientific">Phanerochaete carnosa (strain HHB-10118-sp)</name>
    <name type="common">White-rot fungus</name>
    <name type="synonym">Peniophora carnosa</name>
    <dbReference type="NCBI Taxonomy" id="650164"/>
    <lineage>
        <taxon>Eukaryota</taxon>
        <taxon>Fungi</taxon>
        <taxon>Dikarya</taxon>
        <taxon>Basidiomycota</taxon>
        <taxon>Agaricomycotina</taxon>
        <taxon>Agaricomycetes</taxon>
        <taxon>Polyporales</taxon>
        <taxon>Phanerochaetaceae</taxon>
        <taxon>Phanerochaete</taxon>
    </lineage>
</organism>
<dbReference type="Proteomes" id="UP000008370">
    <property type="component" value="Unassembled WGS sequence"/>
</dbReference>
<proteinExistence type="inferred from homology"/>
<dbReference type="STRING" id="650164.K5X3V7"/>
<dbReference type="PANTHER" id="PTHR12993">
    <property type="entry name" value="N-ACETYLGLUCOSAMINYL-PHOSPHATIDYLINOSITOL DE-N-ACETYLASE-RELATED"/>
    <property type="match status" value="1"/>
</dbReference>
<feature type="chain" id="PRO_5003886145" description="N-acetylglucosaminylphosphatidylinositol deacetylase" evidence="3">
    <location>
        <begin position="18"/>
        <end position="268"/>
    </location>
</feature>
<comment type="similarity">
    <text evidence="1">Belongs to the PIGL family.</text>
</comment>
<dbReference type="FunCoup" id="K5X3V7">
    <property type="interactions" value="234"/>
</dbReference>
<feature type="non-terminal residue" evidence="4">
    <location>
        <position position="268"/>
    </location>
</feature>
<dbReference type="PANTHER" id="PTHR12993:SF11">
    <property type="entry name" value="N-ACETYLGLUCOSAMINYL-PHOSPHATIDYLINOSITOL DE-N-ACETYLASE"/>
    <property type="match status" value="1"/>
</dbReference>
<dbReference type="Gene3D" id="3.40.50.10320">
    <property type="entry name" value="LmbE-like"/>
    <property type="match status" value="1"/>
</dbReference>
<evidence type="ECO:0000256" key="1">
    <source>
        <dbReference type="ARBA" id="ARBA00006066"/>
    </source>
</evidence>
<name>K5X3V7_PHACS</name>
<reference evidence="4 5" key="1">
    <citation type="journal article" date="2012" name="BMC Genomics">
        <title>Comparative genomics of the white-rot fungi, Phanerochaete carnosa and P. chrysosporium, to elucidate the genetic basis of the distinct wood types they colonize.</title>
        <authorList>
            <person name="Suzuki H."/>
            <person name="MacDonald J."/>
            <person name="Syed K."/>
            <person name="Salamov A."/>
            <person name="Hori C."/>
            <person name="Aerts A."/>
            <person name="Henrissat B."/>
            <person name="Wiebenga A."/>
            <person name="vanKuyk P.A."/>
            <person name="Barry K."/>
            <person name="Lindquist E."/>
            <person name="LaButti K."/>
            <person name="Lapidus A."/>
            <person name="Lucas S."/>
            <person name="Coutinho P."/>
            <person name="Gong Y."/>
            <person name="Samejima M."/>
            <person name="Mahadevan R."/>
            <person name="Abou-Zaid M."/>
            <person name="de Vries R.P."/>
            <person name="Igarashi K."/>
            <person name="Yadav J.S."/>
            <person name="Grigoriev I.V."/>
            <person name="Master E.R."/>
        </authorList>
    </citation>
    <scope>NUCLEOTIDE SEQUENCE [LARGE SCALE GENOMIC DNA]</scope>
    <source>
        <strain evidence="4 5">HHB-10118-sp</strain>
    </source>
</reference>
<dbReference type="KEGG" id="pco:PHACADRAFT_45927"/>
<dbReference type="SUPFAM" id="SSF102588">
    <property type="entry name" value="LmbE-like"/>
    <property type="match status" value="1"/>
</dbReference>
<dbReference type="GO" id="GO:0005783">
    <property type="term" value="C:endoplasmic reticulum"/>
    <property type="evidence" value="ECO:0007669"/>
    <property type="project" value="TreeGrafter"/>
</dbReference>
<dbReference type="AlphaFoldDB" id="K5X3V7"/>
<evidence type="ECO:0000256" key="2">
    <source>
        <dbReference type="ARBA" id="ARBA00012176"/>
    </source>
</evidence>